<protein>
    <submittedName>
        <fullName evidence="1">Protein kinase superfamily protein</fullName>
    </submittedName>
</protein>
<dbReference type="GO" id="GO:0016301">
    <property type="term" value="F:kinase activity"/>
    <property type="evidence" value="ECO:0007669"/>
    <property type="project" value="UniProtKB-KW"/>
</dbReference>
<dbReference type="AlphaFoldDB" id="A0A7J0H9F7"/>
<keyword evidence="1" id="KW-0808">Transferase</keyword>
<proteinExistence type="predicted"/>
<evidence type="ECO:0000313" key="2">
    <source>
        <dbReference type="Proteomes" id="UP000585474"/>
    </source>
</evidence>
<gene>
    <name evidence="1" type="ORF">Acr_28g0004420</name>
</gene>
<comment type="caution">
    <text evidence="1">The sequence shown here is derived from an EMBL/GenBank/DDBJ whole genome shotgun (WGS) entry which is preliminary data.</text>
</comment>
<name>A0A7J0H9F7_9ERIC</name>
<reference evidence="1 2" key="1">
    <citation type="submission" date="2019-07" db="EMBL/GenBank/DDBJ databases">
        <title>De Novo Assembly of kiwifruit Actinidia rufa.</title>
        <authorList>
            <person name="Sugita-Konishi S."/>
            <person name="Sato K."/>
            <person name="Mori E."/>
            <person name="Abe Y."/>
            <person name="Kisaki G."/>
            <person name="Hamano K."/>
            <person name="Suezawa K."/>
            <person name="Otani M."/>
            <person name="Fukuda T."/>
            <person name="Manabe T."/>
            <person name="Gomi K."/>
            <person name="Tabuchi M."/>
            <person name="Akimitsu K."/>
            <person name="Kataoka I."/>
        </authorList>
    </citation>
    <scope>NUCLEOTIDE SEQUENCE [LARGE SCALE GENOMIC DNA]</scope>
    <source>
        <strain evidence="2">cv. Fuchu</strain>
    </source>
</reference>
<organism evidence="1 2">
    <name type="scientific">Actinidia rufa</name>
    <dbReference type="NCBI Taxonomy" id="165716"/>
    <lineage>
        <taxon>Eukaryota</taxon>
        <taxon>Viridiplantae</taxon>
        <taxon>Streptophyta</taxon>
        <taxon>Embryophyta</taxon>
        <taxon>Tracheophyta</taxon>
        <taxon>Spermatophyta</taxon>
        <taxon>Magnoliopsida</taxon>
        <taxon>eudicotyledons</taxon>
        <taxon>Gunneridae</taxon>
        <taxon>Pentapetalae</taxon>
        <taxon>asterids</taxon>
        <taxon>Ericales</taxon>
        <taxon>Actinidiaceae</taxon>
        <taxon>Actinidia</taxon>
    </lineage>
</organism>
<dbReference type="Proteomes" id="UP000585474">
    <property type="component" value="Unassembled WGS sequence"/>
</dbReference>
<dbReference type="EMBL" id="BJWL01000028">
    <property type="protein sequence ID" value="GFZ19737.1"/>
    <property type="molecule type" value="Genomic_DNA"/>
</dbReference>
<keyword evidence="1" id="KW-0418">Kinase</keyword>
<keyword evidence="2" id="KW-1185">Reference proteome</keyword>
<sequence>MKSKSEQKEVRESSFELRFEVGETLNRSRSKGRLENRGLSFNSKSERHEIEVLLSFRQSEDHHEIRRT</sequence>
<accession>A0A7J0H9F7</accession>
<evidence type="ECO:0000313" key="1">
    <source>
        <dbReference type="EMBL" id="GFZ19737.1"/>
    </source>
</evidence>